<evidence type="ECO:0000256" key="2">
    <source>
        <dbReference type="ARBA" id="ARBA00010617"/>
    </source>
</evidence>
<dbReference type="RefSeq" id="XP_007392599.1">
    <property type="nucleotide sequence ID" value="XM_007392537.1"/>
</dbReference>
<evidence type="ECO:0000256" key="3">
    <source>
        <dbReference type="ARBA" id="ARBA00022723"/>
    </source>
</evidence>
<dbReference type="AlphaFoldDB" id="K5VAZ7"/>
<dbReference type="CDD" id="cd11041">
    <property type="entry name" value="CYP503A1-like"/>
    <property type="match status" value="1"/>
</dbReference>
<keyword evidence="7" id="KW-0472">Membrane</keyword>
<name>K5VAZ7_PHACS</name>
<dbReference type="GO" id="GO:0016705">
    <property type="term" value="F:oxidoreductase activity, acting on paired donors, with incorporation or reduction of molecular oxygen"/>
    <property type="evidence" value="ECO:0007669"/>
    <property type="project" value="InterPro"/>
</dbReference>
<dbReference type="InterPro" id="IPR001128">
    <property type="entry name" value="Cyt_P450"/>
</dbReference>
<evidence type="ECO:0000256" key="6">
    <source>
        <dbReference type="RuleBase" id="RU000461"/>
    </source>
</evidence>
<keyword evidence="5 6" id="KW-0408">Iron</keyword>
<dbReference type="Proteomes" id="UP000008370">
    <property type="component" value="Unassembled WGS sequence"/>
</dbReference>
<dbReference type="InParanoid" id="K5VAZ7"/>
<evidence type="ECO:0000313" key="8">
    <source>
        <dbReference type="EMBL" id="EKM60051.1"/>
    </source>
</evidence>
<dbReference type="SUPFAM" id="SSF48264">
    <property type="entry name" value="Cytochrome P450"/>
    <property type="match status" value="1"/>
</dbReference>
<keyword evidence="7" id="KW-1133">Transmembrane helix</keyword>
<dbReference type="PROSITE" id="PS00086">
    <property type="entry name" value="CYTOCHROME_P450"/>
    <property type="match status" value="1"/>
</dbReference>
<keyword evidence="9" id="KW-1185">Reference proteome</keyword>
<accession>K5VAZ7</accession>
<dbReference type="GO" id="GO:0004497">
    <property type="term" value="F:monooxygenase activity"/>
    <property type="evidence" value="ECO:0007669"/>
    <property type="project" value="UniProtKB-KW"/>
</dbReference>
<dbReference type="GO" id="GO:0005506">
    <property type="term" value="F:iron ion binding"/>
    <property type="evidence" value="ECO:0007669"/>
    <property type="project" value="InterPro"/>
</dbReference>
<organism evidence="8 9">
    <name type="scientific">Phanerochaete carnosa (strain HHB-10118-sp)</name>
    <name type="common">White-rot fungus</name>
    <name type="synonym">Peniophora carnosa</name>
    <dbReference type="NCBI Taxonomy" id="650164"/>
    <lineage>
        <taxon>Eukaryota</taxon>
        <taxon>Fungi</taxon>
        <taxon>Dikarya</taxon>
        <taxon>Basidiomycota</taxon>
        <taxon>Agaricomycotina</taxon>
        <taxon>Agaricomycetes</taxon>
        <taxon>Polyporales</taxon>
        <taxon>Phanerochaetaceae</taxon>
        <taxon>Phanerochaete</taxon>
    </lineage>
</organism>
<comment type="similarity">
    <text evidence="2 6">Belongs to the cytochrome P450 family.</text>
</comment>
<keyword evidence="7" id="KW-0812">Transmembrane</keyword>
<feature type="transmembrane region" description="Helical" evidence="7">
    <location>
        <begin position="104"/>
        <end position="127"/>
    </location>
</feature>
<reference evidence="8 9" key="1">
    <citation type="journal article" date="2012" name="BMC Genomics">
        <title>Comparative genomics of the white-rot fungi, Phanerochaete carnosa and P. chrysosporium, to elucidate the genetic basis of the distinct wood types they colonize.</title>
        <authorList>
            <person name="Suzuki H."/>
            <person name="MacDonald J."/>
            <person name="Syed K."/>
            <person name="Salamov A."/>
            <person name="Hori C."/>
            <person name="Aerts A."/>
            <person name="Henrissat B."/>
            <person name="Wiebenga A."/>
            <person name="vanKuyk P.A."/>
            <person name="Barry K."/>
            <person name="Lindquist E."/>
            <person name="LaButti K."/>
            <person name="Lapidus A."/>
            <person name="Lucas S."/>
            <person name="Coutinho P."/>
            <person name="Gong Y."/>
            <person name="Samejima M."/>
            <person name="Mahadevan R."/>
            <person name="Abou-Zaid M."/>
            <person name="de Vries R.P."/>
            <person name="Igarashi K."/>
            <person name="Yadav J.S."/>
            <person name="Grigoriev I.V."/>
            <person name="Master E.R."/>
        </authorList>
    </citation>
    <scope>NUCLEOTIDE SEQUENCE [LARGE SCALE GENOMIC DNA]</scope>
    <source>
        <strain evidence="8 9">HHB-10118-sp</strain>
    </source>
</reference>
<dbReference type="EMBL" id="JH930469">
    <property type="protein sequence ID" value="EKM60051.1"/>
    <property type="molecule type" value="Genomic_DNA"/>
</dbReference>
<dbReference type="GO" id="GO:0020037">
    <property type="term" value="F:heme binding"/>
    <property type="evidence" value="ECO:0007669"/>
    <property type="project" value="InterPro"/>
</dbReference>
<keyword evidence="6" id="KW-0503">Monooxygenase</keyword>
<dbReference type="GeneID" id="18908425"/>
<evidence type="ECO:0008006" key="10">
    <source>
        <dbReference type="Google" id="ProtNLM"/>
    </source>
</evidence>
<dbReference type="OrthoDB" id="1844152at2759"/>
<keyword evidence="6" id="KW-0349">Heme</keyword>
<evidence type="ECO:0000256" key="7">
    <source>
        <dbReference type="SAM" id="Phobius"/>
    </source>
</evidence>
<dbReference type="KEGG" id="pco:PHACADRAFT_138482"/>
<keyword evidence="3 6" id="KW-0479">Metal-binding</keyword>
<keyword evidence="4 6" id="KW-0560">Oxidoreductase</keyword>
<dbReference type="InterPro" id="IPR017972">
    <property type="entry name" value="Cyt_P450_CS"/>
</dbReference>
<evidence type="ECO:0000256" key="5">
    <source>
        <dbReference type="ARBA" id="ARBA00023004"/>
    </source>
</evidence>
<sequence length="474" mass="52935">MNARVVIQDGYVKSKGRIFKIPQLTGWLVLVSGDELVEELLTADEDTLSPAAAVADIFQTDYTSGKSVHENTYHIGVLQTALNGNLAMILSSVLDEFTVSPPPFFFFEILSLVGWTSLGVASIFARIVCRASNRAFIGLPVCTSARFLAKGFGFAMNIVLGGAWLNCFPGSLKPVAAFLLNMATGYHRRMLQHLGPVVEDRKRQLANHGKDYAEKPPSLLRTDMLSWLIDSAPRDHQLSTENLVLRVPTVNFLAIHTTSQSFVHALYNLAPGSEYVGPLREEVQECLWKDVTLWTEEALNHCWKLDSFLKESQRTNGLGALCLPRKTMKPHFFRDGTWLPKGAILGASQTASHSAPENITDASTFDGFRFYRARGRVAQKDKIRYTSEYFKEQRSEDWKHGFTGTSLQYLTFGGGRHICPGCFFTTLELKCMVAYVLLNYDVRMADTGARPADVWQGSVSKPSRNAKVDFRKRT</sequence>
<feature type="transmembrane region" description="Helical" evidence="7">
    <location>
        <begin position="147"/>
        <end position="165"/>
    </location>
</feature>
<dbReference type="Gene3D" id="1.10.630.10">
    <property type="entry name" value="Cytochrome P450"/>
    <property type="match status" value="1"/>
</dbReference>
<protein>
    <recommendedName>
        <fullName evidence="10">Cytochrome P450</fullName>
    </recommendedName>
</protein>
<evidence type="ECO:0000313" key="9">
    <source>
        <dbReference type="Proteomes" id="UP000008370"/>
    </source>
</evidence>
<dbReference type="HOGENOM" id="CLU_022195_0_2_1"/>
<gene>
    <name evidence="8" type="ORF">PHACADRAFT_138482</name>
</gene>
<evidence type="ECO:0000256" key="4">
    <source>
        <dbReference type="ARBA" id="ARBA00023002"/>
    </source>
</evidence>
<dbReference type="PANTHER" id="PTHR46206">
    <property type="entry name" value="CYTOCHROME P450"/>
    <property type="match status" value="1"/>
</dbReference>
<dbReference type="Pfam" id="PF00067">
    <property type="entry name" value="p450"/>
    <property type="match status" value="1"/>
</dbReference>
<dbReference type="InterPro" id="IPR036396">
    <property type="entry name" value="Cyt_P450_sf"/>
</dbReference>
<comment type="cofactor">
    <cofactor evidence="1">
        <name>heme</name>
        <dbReference type="ChEBI" id="CHEBI:30413"/>
    </cofactor>
</comment>
<proteinExistence type="inferred from homology"/>
<evidence type="ECO:0000256" key="1">
    <source>
        <dbReference type="ARBA" id="ARBA00001971"/>
    </source>
</evidence>